<sequence length="131" mass="13965">MQTIINAAAPHLLELIGLAITAIIGWGVRQASKRWGIEIQASHREALHWALYTAAQLAIKHELTGKAAVDLVLEYARRSVPDAIGNLKPSAEVLTDLARAKLEQVAAEKAKDAATGAVDQLTEALRRAGAA</sequence>
<dbReference type="RefSeq" id="WP_011746729.1">
    <property type="nucleotide sequence ID" value="NC_008686.1"/>
</dbReference>
<keyword evidence="1" id="KW-0472">Membrane</keyword>
<dbReference type="AlphaFoldDB" id="A1AZ02"/>
<evidence type="ECO:0000313" key="3">
    <source>
        <dbReference type="Proteomes" id="UP000000361"/>
    </source>
</evidence>
<dbReference type="OrthoDB" id="7775871at2"/>
<keyword evidence="1" id="KW-0812">Transmembrane</keyword>
<keyword evidence="3" id="KW-1185">Reference proteome</keyword>
<evidence type="ECO:0000313" key="2">
    <source>
        <dbReference type="EMBL" id="ABL68496.1"/>
    </source>
</evidence>
<feature type="transmembrane region" description="Helical" evidence="1">
    <location>
        <begin position="12"/>
        <end position="28"/>
    </location>
</feature>
<dbReference type="HOGENOM" id="CLU_1925548_0_0_5"/>
<protein>
    <submittedName>
        <fullName evidence="2">Uncharacterized protein</fullName>
    </submittedName>
</protein>
<keyword evidence="1" id="KW-1133">Transmembrane helix</keyword>
<dbReference type="GeneID" id="93451605"/>
<accession>A1AZ02</accession>
<name>A1AZ02_PARDP</name>
<proteinExistence type="predicted"/>
<dbReference type="eggNOG" id="ENOG5033AQT">
    <property type="taxonomic scope" value="Bacteria"/>
</dbReference>
<dbReference type="STRING" id="318586.Pden_0382"/>
<evidence type="ECO:0000256" key="1">
    <source>
        <dbReference type="SAM" id="Phobius"/>
    </source>
</evidence>
<dbReference type="EMBL" id="CP000489">
    <property type="protein sequence ID" value="ABL68496.1"/>
    <property type="molecule type" value="Genomic_DNA"/>
</dbReference>
<dbReference type="KEGG" id="pde:Pden_0382"/>
<organism evidence="2 3">
    <name type="scientific">Paracoccus denitrificans (strain Pd 1222)</name>
    <dbReference type="NCBI Taxonomy" id="318586"/>
    <lineage>
        <taxon>Bacteria</taxon>
        <taxon>Pseudomonadati</taxon>
        <taxon>Pseudomonadota</taxon>
        <taxon>Alphaproteobacteria</taxon>
        <taxon>Rhodobacterales</taxon>
        <taxon>Paracoccaceae</taxon>
        <taxon>Paracoccus</taxon>
    </lineage>
</organism>
<gene>
    <name evidence="2" type="ordered locus">Pden_0382</name>
</gene>
<dbReference type="EnsemblBacteria" id="ABL68496">
    <property type="protein sequence ID" value="ABL68496"/>
    <property type="gene ID" value="Pden_0382"/>
</dbReference>
<reference evidence="3" key="1">
    <citation type="submission" date="2006-12" db="EMBL/GenBank/DDBJ databases">
        <title>Complete sequence of chromosome 1 of Paracoccus denitrificans PD1222.</title>
        <authorList>
            <person name="Copeland A."/>
            <person name="Lucas S."/>
            <person name="Lapidus A."/>
            <person name="Barry K."/>
            <person name="Detter J.C."/>
            <person name="Glavina del Rio T."/>
            <person name="Hammon N."/>
            <person name="Israni S."/>
            <person name="Dalin E."/>
            <person name="Tice H."/>
            <person name="Pitluck S."/>
            <person name="Munk A.C."/>
            <person name="Brettin T."/>
            <person name="Bruce D."/>
            <person name="Han C."/>
            <person name="Tapia R."/>
            <person name="Gilna P."/>
            <person name="Schmutz J."/>
            <person name="Larimer F."/>
            <person name="Land M."/>
            <person name="Hauser L."/>
            <person name="Kyrpides N."/>
            <person name="Lykidis A."/>
            <person name="Spiro S."/>
            <person name="Richardson D.J."/>
            <person name="Moir J.W.B."/>
            <person name="Ferguson S.J."/>
            <person name="van Spanning R.J.M."/>
            <person name="Richardson P."/>
        </authorList>
    </citation>
    <scope>NUCLEOTIDE SEQUENCE [LARGE SCALE GENOMIC DNA]</scope>
    <source>
        <strain evidence="3">Pd 1222</strain>
    </source>
</reference>
<dbReference type="Proteomes" id="UP000000361">
    <property type="component" value="Chromosome 1"/>
</dbReference>